<dbReference type="InterPro" id="IPR042099">
    <property type="entry name" value="ANL_N_sf"/>
</dbReference>
<organism evidence="5 6">
    <name type="scientific">Tropicimonas isoalkanivorans</name>
    <dbReference type="NCBI Taxonomy" id="441112"/>
    <lineage>
        <taxon>Bacteria</taxon>
        <taxon>Pseudomonadati</taxon>
        <taxon>Pseudomonadota</taxon>
        <taxon>Alphaproteobacteria</taxon>
        <taxon>Rhodobacterales</taxon>
        <taxon>Roseobacteraceae</taxon>
        <taxon>Tropicimonas</taxon>
    </lineage>
</organism>
<dbReference type="Gene3D" id="3.30.300.30">
    <property type="match status" value="1"/>
</dbReference>
<reference evidence="5 6" key="1">
    <citation type="submission" date="2016-10" db="EMBL/GenBank/DDBJ databases">
        <authorList>
            <person name="de Groot N.N."/>
        </authorList>
    </citation>
    <scope>NUCLEOTIDE SEQUENCE [LARGE SCALE GENOMIC DNA]</scope>
    <source>
        <strain evidence="5 6">DSM 19548</strain>
    </source>
</reference>
<dbReference type="PANTHER" id="PTHR43201">
    <property type="entry name" value="ACYL-COA SYNTHETASE"/>
    <property type="match status" value="1"/>
</dbReference>
<protein>
    <submittedName>
        <fullName evidence="5">Acyl-CoA synthetase (AMP-forming)/AMP-acid ligase II</fullName>
    </submittedName>
</protein>
<comment type="similarity">
    <text evidence="1">Belongs to the ATP-dependent AMP-binding enzyme family.</text>
</comment>
<dbReference type="STRING" id="441112.SAMN04488094_103264"/>
<dbReference type="EMBL" id="FOLG01000003">
    <property type="protein sequence ID" value="SFC26744.1"/>
    <property type="molecule type" value="Genomic_DNA"/>
</dbReference>
<dbReference type="AlphaFoldDB" id="A0A1I1HS36"/>
<evidence type="ECO:0000259" key="4">
    <source>
        <dbReference type="Pfam" id="PF13193"/>
    </source>
</evidence>
<evidence type="ECO:0000259" key="3">
    <source>
        <dbReference type="Pfam" id="PF00501"/>
    </source>
</evidence>
<feature type="domain" description="AMP-binding enzyme C-terminal" evidence="4">
    <location>
        <begin position="422"/>
        <end position="497"/>
    </location>
</feature>
<dbReference type="PROSITE" id="PS00455">
    <property type="entry name" value="AMP_BINDING"/>
    <property type="match status" value="1"/>
</dbReference>
<accession>A0A1I1HS36</accession>
<evidence type="ECO:0000313" key="5">
    <source>
        <dbReference type="EMBL" id="SFC26744.1"/>
    </source>
</evidence>
<dbReference type="Gene3D" id="3.40.50.12780">
    <property type="entry name" value="N-terminal domain of ligase-like"/>
    <property type="match status" value="1"/>
</dbReference>
<gene>
    <name evidence="5" type="ORF">SAMN04488094_103264</name>
</gene>
<sequence>MAVHEPGAPDCRTVPDLVDRAAQEAPEAPALLTADVALSYGDLARITRDLAAELKARGLEPGDRLLIVAENDLASPVLMLAAERVGAWPAILNARVPAVEIAKLHNLIDPRLTVVTSDAGSEKSRAAMEGHDFAPLMIEGAGTVGCAVHAPGPADTTDPPAGDVALVLFSSGTTGIPKAVLHGHTGLLKLGETLRQVRQVCAGGRYDGGAPLSHVMGISTLMSVLAARASLRLLPRLDIPDLAAQLAAGQLTHLSYVPTVYTRLLDHIDHHGIDVSGHRLEYISSGGAPLDPTLKARVEALFGTVLVNGYGMTECCPIARTPPEPGAAPGYIGKAEPGSEMTVRRRDGTEAERGETGEIWARAAATMLGYFRNPDATKAAMRPGGWVATGDLGSMDRRGGVTIAGRAKEMIIRSGFNVFPAEVEDVINSHPAVVQSAVFGKPAPNGDEYVVAVVQLRPGETLTWGTLVQWLKERLAAYKVPHLIHFSPDLPIGPTGKILKRELARQFG</sequence>
<dbReference type="Pfam" id="PF13193">
    <property type="entry name" value="AMP-binding_C"/>
    <property type="match status" value="1"/>
</dbReference>
<proteinExistence type="inferred from homology"/>
<evidence type="ECO:0000256" key="1">
    <source>
        <dbReference type="ARBA" id="ARBA00006432"/>
    </source>
</evidence>
<name>A0A1I1HS36_9RHOB</name>
<dbReference type="Proteomes" id="UP000198728">
    <property type="component" value="Unassembled WGS sequence"/>
</dbReference>
<keyword evidence="2 5" id="KW-0436">Ligase</keyword>
<dbReference type="RefSeq" id="WP_177208288.1">
    <property type="nucleotide sequence ID" value="NZ_FOLG01000003.1"/>
</dbReference>
<dbReference type="InterPro" id="IPR025110">
    <property type="entry name" value="AMP-bd_C"/>
</dbReference>
<dbReference type="SUPFAM" id="SSF56801">
    <property type="entry name" value="Acetyl-CoA synthetase-like"/>
    <property type="match status" value="1"/>
</dbReference>
<keyword evidence="6" id="KW-1185">Reference proteome</keyword>
<dbReference type="PANTHER" id="PTHR43201:SF5">
    <property type="entry name" value="MEDIUM-CHAIN ACYL-COA LIGASE ACSF2, MITOCHONDRIAL"/>
    <property type="match status" value="1"/>
</dbReference>
<dbReference type="InterPro" id="IPR000873">
    <property type="entry name" value="AMP-dep_synth/lig_dom"/>
</dbReference>
<dbReference type="InterPro" id="IPR045851">
    <property type="entry name" value="AMP-bd_C_sf"/>
</dbReference>
<feature type="domain" description="AMP-dependent synthetase/ligase" evidence="3">
    <location>
        <begin position="19"/>
        <end position="371"/>
    </location>
</feature>
<dbReference type="Pfam" id="PF00501">
    <property type="entry name" value="AMP-binding"/>
    <property type="match status" value="1"/>
</dbReference>
<dbReference type="GO" id="GO:0031956">
    <property type="term" value="F:medium-chain fatty acid-CoA ligase activity"/>
    <property type="evidence" value="ECO:0007669"/>
    <property type="project" value="TreeGrafter"/>
</dbReference>
<dbReference type="InterPro" id="IPR020845">
    <property type="entry name" value="AMP-binding_CS"/>
</dbReference>
<evidence type="ECO:0000313" key="6">
    <source>
        <dbReference type="Proteomes" id="UP000198728"/>
    </source>
</evidence>
<evidence type="ECO:0000256" key="2">
    <source>
        <dbReference type="ARBA" id="ARBA00022598"/>
    </source>
</evidence>
<dbReference type="GO" id="GO:0006631">
    <property type="term" value="P:fatty acid metabolic process"/>
    <property type="evidence" value="ECO:0007669"/>
    <property type="project" value="TreeGrafter"/>
</dbReference>